<keyword evidence="3" id="KW-1015">Disulfide bond</keyword>
<dbReference type="GO" id="GO:0006508">
    <property type="term" value="P:proteolysis"/>
    <property type="evidence" value="ECO:0007669"/>
    <property type="project" value="InterPro"/>
</dbReference>
<dbReference type="SUPFAM" id="SSF53474">
    <property type="entry name" value="alpha/beta-Hydrolases"/>
    <property type="match status" value="1"/>
</dbReference>
<evidence type="ECO:0000256" key="2">
    <source>
        <dbReference type="ARBA" id="ARBA00022729"/>
    </source>
</evidence>
<dbReference type="InterPro" id="IPR033124">
    <property type="entry name" value="Ser_caboxypep_his_AS"/>
</dbReference>
<dbReference type="PRINTS" id="PR00724">
    <property type="entry name" value="CRBOXYPTASEC"/>
</dbReference>
<evidence type="ECO:0000256" key="4">
    <source>
        <dbReference type="ARBA" id="ARBA00023180"/>
    </source>
</evidence>
<keyword evidence="5" id="KW-0378">Hydrolase</keyword>
<evidence type="ECO:0000256" key="1">
    <source>
        <dbReference type="ARBA" id="ARBA00009431"/>
    </source>
</evidence>
<protein>
    <submittedName>
        <fullName evidence="5">Serine carboxypeptidase-like</fullName>
    </submittedName>
</protein>
<keyword evidence="4" id="KW-0325">Glycoprotein</keyword>
<evidence type="ECO:0000313" key="6">
    <source>
        <dbReference type="Proteomes" id="UP000554482"/>
    </source>
</evidence>
<keyword evidence="5" id="KW-0121">Carboxypeptidase</keyword>
<comment type="similarity">
    <text evidence="1">Belongs to the peptidase S10 family.</text>
</comment>
<dbReference type="InterPro" id="IPR029058">
    <property type="entry name" value="AB_hydrolase_fold"/>
</dbReference>
<evidence type="ECO:0000313" key="5">
    <source>
        <dbReference type="EMBL" id="KAF5185348.1"/>
    </source>
</evidence>
<dbReference type="PROSITE" id="PS00560">
    <property type="entry name" value="CARBOXYPEPT_SER_HIS"/>
    <property type="match status" value="1"/>
</dbReference>
<dbReference type="FunFam" id="3.40.50.11320:FF:000002">
    <property type="entry name" value="Carboxypeptidase"/>
    <property type="match status" value="1"/>
</dbReference>
<dbReference type="InterPro" id="IPR001563">
    <property type="entry name" value="Peptidase_S10"/>
</dbReference>
<dbReference type="OrthoDB" id="443318at2759"/>
<proteinExistence type="inferred from homology"/>
<dbReference type="PANTHER" id="PTHR11802:SF31">
    <property type="entry name" value="SERINE CARBOXYPEPTIDASE-LIKE 34"/>
    <property type="match status" value="1"/>
</dbReference>
<dbReference type="Proteomes" id="UP000554482">
    <property type="component" value="Unassembled WGS sequence"/>
</dbReference>
<evidence type="ECO:0000256" key="3">
    <source>
        <dbReference type="ARBA" id="ARBA00023157"/>
    </source>
</evidence>
<dbReference type="Pfam" id="PF00450">
    <property type="entry name" value="Peptidase_S10"/>
    <property type="match status" value="2"/>
</dbReference>
<dbReference type="PANTHER" id="PTHR11802">
    <property type="entry name" value="SERINE PROTEASE FAMILY S10 SERINE CARBOXYPEPTIDASE"/>
    <property type="match status" value="1"/>
</dbReference>
<name>A0A7J6VL64_THATH</name>
<dbReference type="EMBL" id="JABWDY010030812">
    <property type="protein sequence ID" value="KAF5185348.1"/>
    <property type="molecule type" value="Genomic_DNA"/>
</dbReference>
<keyword evidence="6" id="KW-1185">Reference proteome</keyword>
<keyword evidence="2" id="KW-0732">Signal</keyword>
<comment type="caution">
    <text evidence="5">The sequence shown here is derived from an EMBL/GenBank/DDBJ whole genome shotgun (WGS) entry which is preliminary data.</text>
</comment>
<dbReference type="GO" id="GO:0004185">
    <property type="term" value="F:serine-type carboxypeptidase activity"/>
    <property type="evidence" value="ECO:0007669"/>
    <property type="project" value="InterPro"/>
</dbReference>
<keyword evidence="5" id="KW-0645">Protease</keyword>
<dbReference type="Gene3D" id="3.40.50.1820">
    <property type="entry name" value="alpha/beta hydrolase"/>
    <property type="match status" value="2"/>
</dbReference>
<organism evidence="5 6">
    <name type="scientific">Thalictrum thalictroides</name>
    <name type="common">Rue-anemone</name>
    <name type="synonym">Anemone thalictroides</name>
    <dbReference type="NCBI Taxonomy" id="46969"/>
    <lineage>
        <taxon>Eukaryota</taxon>
        <taxon>Viridiplantae</taxon>
        <taxon>Streptophyta</taxon>
        <taxon>Embryophyta</taxon>
        <taxon>Tracheophyta</taxon>
        <taxon>Spermatophyta</taxon>
        <taxon>Magnoliopsida</taxon>
        <taxon>Ranunculales</taxon>
        <taxon>Ranunculaceae</taxon>
        <taxon>Thalictroideae</taxon>
        <taxon>Thalictrum</taxon>
    </lineage>
</organism>
<dbReference type="Gene3D" id="3.40.50.11320">
    <property type="match status" value="1"/>
</dbReference>
<accession>A0A7J6VL64</accession>
<dbReference type="GO" id="GO:0005773">
    <property type="term" value="C:vacuole"/>
    <property type="evidence" value="ECO:0007669"/>
    <property type="project" value="TreeGrafter"/>
</dbReference>
<dbReference type="AlphaFoldDB" id="A0A7J6VL64"/>
<reference evidence="5 6" key="1">
    <citation type="submission" date="2020-06" db="EMBL/GenBank/DDBJ databases">
        <title>Transcriptomic and genomic resources for Thalictrum thalictroides and T. hernandezii: Facilitating candidate gene discovery in an emerging model plant lineage.</title>
        <authorList>
            <person name="Arias T."/>
            <person name="Riano-Pachon D.M."/>
            <person name="Di Stilio V.S."/>
        </authorList>
    </citation>
    <scope>NUCLEOTIDE SEQUENCE [LARGE SCALE GENOMIC DNA]</scope>
    <source>
        <strain evidence="6">cv. WT478/WT964</strain>
        <tissue evidence="5">Leaves</tissue>
    </source>
</reference>
<sequence>MTVASLLHVSWALDHPETEALQEADRVWQIPGQPPVNFKQYSGYVTINENPGKALFYWFFEATQKPADKPLLLWLNGGPGCSSVGFGEAQELGPFLVRKDGEIKFNNYTWNRAANLLFIDAPAGVGFSYSNASHETFGDNVTGHYVPQLSEMIFDENKKASKDNYINFKGFIIGNALIDYETDPMGMIDYAWSHALISDGLKEAIAKNCDFKATKYTDECVDLINKYNELYDVMDMYSIYSPTCPLGRPFSASSSSSTTTMNTATKNPFSTLEFLRRIPAGYDPCLMNHATTYFNRPDVQEALHANVTKVSGPYILCNGDADGRVPVTATRYTMNKLALNITEDWSPWYSHREIGGWSIIYDGLTFVTVRGAGHQVPTYAPKRSLQLIKHFLANQKLPSVSF</sequence>
<gene>
    <name evidence="5" type="ORF">FRX31_025069</name>
</gene>